<dbReference type="Proteomes" id="UP000184207">
    <property type="component" value="Unassembled WGS sequence"/>
</dbReference>
<protein>
    <submittedName>
        <fullName evidence="3">Predicted dehydrogenase</fullName>
    </submittedName>
</protein>
<keyword evidence="4" id="KW-1185">Reference proteome</keyword>
<dbReference type="GO" id="GO:0005737">
    <property type="term" value="C:cytoplasm"/>
    <property type="evidence" value="ECO:0007669"/>
    <property type="project" value="TreeGrafter"/>
</dbReference>
<accession>A0A1M7SDT7</accession>
<dbReference type="SUPFAM" id="SSF55347">
    <property type="entry name" value="Glyceraldehyde-3-phosphate dehydrogenase-like, C-terminal domain"/>
    <property type="match status" value="1"/>
</dbReference>
<dbReference type="InterPro" id="IPR036291">
    <property type="entry name" value="NAD(P)-bd_dom_sf"/>
</dbReference>
<dbReference type="Gene3D" id="3.40.50.720">
    <property type="entry name" value="NAD(P)-binding Rossmann-like Domain"/>
    <property type="match status" value="1"/>
</dbReference>
<evidence type="ECO:0000313" key="3">
    <source>
        <dbReference type="EMBL" id="SHN56422.1"/>
    </source>
</evidence>
<evidence type="ECO:0000313" key="4">
    <source>
        <dbReference type="Proteomes" id="UP000184207"/>
    </source>
</evidence>
<evidence type="ECO:0000259" key="1">
    <source>
        <dbReference type="Pfam" id="PF01408"/>
    </source>
</evidence>
<dbReference type="STRING" id="1121883.SAMN02745226_00769"/>
<dbReference type="Pfam" id="PF22725">
    <property type="entry name" value="GFO_IDH_MocA_C3"/>
    <property type="match status" value="1"/>
</dbReference>
<name>A0A1M7SDT7_FERGO</name>
<dbReference type="GO" id="GO:0016491">
    <property type="term" value="F:oxidoreductase activity"/>
    <property type="evidence" value="ECO:0007669"/>
    <property type="project" value="TreeGrafter"/>
</dbReference>
<dbReference type="InterPro" id="IPR000683">
    <property type="entry name" value="Gfo/Idh/MocA-like_OxRdtase_N"/>
</dbReference>
<evidence type="ECO:0000259" key="2">
    <source>
        <dbReference type="Pfam" id="PF22725"/>
    </source>
</evidence>
<proteinExistence type="predicted"/>
<dbReference type="RefSeq" id="WP_072758537.1">
    <property type="nucleotide sequence ID" value="NZ_FRDJ01000003.1"/>
</dbReference>
<gene>
    <name evidence="3" type="ORF">SAMN02745226_00769</name>
</gene>
<feature type="domain" description="GFO/IDH/MocA-like oxidoreductase" evidence="2">
    <location>
        <begin position="138"/>
        <end position="259"/>
    </location>
</feature>
<reference evidence="4" key="1">
    <citation type="submission" date="2016-12" db="EMBL/GenBank/DDBJ databases">
        <authorList>
            <person name="Varghese N."/>
            <person name="Submissions S."/>
        </authorList>
    </citation>
    <scope>NUCLEOTIDE SEQUENCE [LARGE SCALE GENOMIC DNA]</scope>
    <source>
        <strain evidence="4">DSM 13020</strain>
    </source>
</reference>
<dbReference type="GO" id="GO:0006740">
    <property type="term" value="P:NADPH regeneration"/>
    <property type="evidence" value="ECO:0007669"/>
    <property type="project" value="TreeGrafter"/>
</dbReference>
<dbReference type="AlphaFoldDB" id="A0A1M7SDT7"/>
<dbReference type="InterPro" id="IPR055170">
    <property type="entry name" value="GFO_IDH_MocA-like_dom"/>
</dbReference>
<sequence length="334" mass="37754">MKKIKLGIVGCGIAARELHLPALVDLKDKFEISAVTSRRKESAEEFAQMIKTQLGYTPEIFNSYEAMLDSKSVDAVDLTLPIELNVPFIKKSIEKGFHVICEKPISTDVETGKEIIELSTKTDRVIYIAENYRHDFRFNKIRNIVDENVIGKPVFVIWHLWIGMDKSNKYAKTAWRQNPKHIGGFLSDGGVHHIAALRVIFGDIAWVSGTVKRVSDYLGDDDSLSAVFEFKNGVIGNYTISYALSGRQYFEIVGTNGRIYMDESKIRIVGEHGAEIQIPEENTFKNEFLDFYEVLTQGKPNVLGHPVEALKDLAFFEAAIRSRGMRIEVDSLMK</sequence>
<organism evidence="3 4">
    <name type="scientific">Fervidobacterium gondwanense DSM 13020</name>
    <dbReference type="NCBI Taxonomy" id="1121883"/>
    <lineage>
        <taxon>Bacteria</taxon>
        <taxon>Thermotogati</taxon>
        <taxon>Thermotogota</taxon>
        <taxon>Thermotogae</taxon>
        <taxon>Thermotogales</taxon>
        <taxon>Fervidobacteriaceae</taxon>
        <taxon>Fervidobacterium</taxon>
    </lineage>
</organism>
<dbReference type="OrthoDB" id="9815825at2"/>
<dbReference type="Gene3D" id="3.30.360.10">
    <property type="entry name" value="Dihydrodipicolinate Reductase, domain 2"/>
    <property type="match status" value="1"/>
</dbReference>
<dbReference type="EMBL" id="FRDJ01000003">
    <property type="protein sequence ID" value="SHN56422.1"/>
    <property type="molecule type" value="Genomic_DNA"/>
</dbReference>
<dbReference type="GO" id="GO:0000166">
    <property type="term" value="F:nucleotide binding"/>
    <property type="evidence" value="ECO:0007669"/>
    <property type="project" value="InterPro"/>
</dbReference>
<dbReference type="Pfam" id="PF01408">
    <property type="entry name" value="GFO_IDH_MocA"/>
    <property type="match status" value="1"/>
</dbReference>
<feature type="domain" description="Gfo/Idh/MocA-like oxidoreductase N-terminal" evidence="1">
    <location>
        <begin position="4"/>
        <end position="127"/>
    </location>
</feature>
<dbReference type="PANTHER" id="PTHR42840:SF5">
    <property type="entry name" value="NAD(P)-BINDING ROSSMANN-FOLD SUPERFAMILY PROTEIN"/>
    <property type="match status" value="1"/>
</dbReference>
<dbReference type="SUPFAM" id="SSF51735">
    <property type="entry name" value="NAD(P)-binding Rossmann-fold domains"/>
    <property type="match status" value="1"/>
</dbReference>
<dbReference type="PANTHER" id="PTHR42840">
    <property type="entry name" value="NAD(P)-BINDING ROSSMANN-FOLD SUPERFAMILY PROTEIN-RELATED"/>
    <property type="match status" value="1"/>
</dbReference>